<dbReference type="InterPro" id="IPR006680">
    <property type="entry name" value="Amidohydro-rel"/>
</dbReference>
<evidence type="ECO:0000259" key="3">
    <source>
        <dbReference type="Pfam" id="PF04909"/>
    </source>
</evidence>
<evidence type="ECO:0000256" key="2">
    <source>
        <dbReference type="RuleBase" id="RU366045"/>
    </source>
</evidence>
<dbReference type="AlphaFoldDB" id="A0A7S3EWI3"/>
<dbReference type="Gene3D" id="3.20.20.140">
    <property type="entry name" value="Metal-dependent hydrolases"/>
    <property type="match status" value="1"/>
</dbReference>
<dbReference type="SUPFAM" id="SSF51556">
    <property type="entry name" value="Metallo-dependent hydrolases"/>
    <property type="match status" value="1"/>
</dbReference>
<dbReference type="EMBL" id="HBHX01016934">
    <property type="protein sequence ID" value="CAE0108809.1"/>
    <property type="molecule type" value="Transcribed_RNA"/>
</dbReference>
<keyword evidence="2" id="KW-0210">Decarboxylase</keyword>
<dbReference type="PANTHER" id="PTHR21240:SF19">
    <property type="entry name" value="CATALYTIC_ HYDROLASE"/>
    <property type="match status" value="1"/>
</dbReference>
<protein>
    <recommendedName>
        <fullName evidence="3">Amidohydrolase-related domain-containing protein</fullName>
    </recommendedName>
</protein>
<dbReference type="GO" id="GO:0016831">
    <property type="term" value="F:carboxy-lyase activity"/>
    <property type="evidence" value="ECO:0007669"/>
    <property type="project" value="UniProtKB-KW"/>
</dbReference>
<organism evidence="4">
    <name type="scientific">Haptolina ericina</name>
    <dbReference type="NCBI Taxonomy" id="156174"/>
    <lineage>
        <taxon>Eukaryota</taxon>
        <taxon>Haptista</taxon>
        <taxon>Haptophyta</taxon>
        <taxon>Prymnesiophyceae</taxon>
        <taxon>Prymnesiales</taxon>
        <taxon>Prymnesiaceae</taxon>
        <taxon>Haptolina</taxon>
    </lineage>
</organism>
<keyword evidence="1 2" id="KW-0456">Lyase</keyword>
<name>A0A7S3EWI3_9EUKA</name>
<reference evidence="4" key="1">
    <citation type="submission" date="2021-01" db="EMBL/GenBank/DDBJ databases">
        <authorList>
            <person name="Corre E."/>
            <person name="Pelletier E."/>
            <person name="Niang G."/>
            <person name="Scheremetjew M."/>
            <person name="Finn R."/>
            <person name="Kale V."/>
            <person name="Holt S."/>
            <person name="Cochrane G."/>
            <person name="Meng A."/>
            <person name="Brown T."/>
            <person name="Cohen L."/>
        </authorList>
    </citation>
    <scope>NUCLEOTIDE SEQUENCE</scope>
    <source>
        <strain evidence="4">CCMP281</strain>
    </source>
</reference>
<proteinExistence type="inferred from homology"/>
<dbReference type="GO" id="GO:0016787">
    <property type="term" value="F:hydrolase activity"/>
    <property type="evidence" value="ECO:0007669"/>
    <property type="project" value="InterPro"/>
</dbReference>
<evidence type="ECO:0000313" key="4">
    <source>
        <dbReference type="EMBL" id="CAE0108809.1"/>
    </source>
</evidence>
<accession>A0A7S3EWI3</accession>
<gene>
    <name evidence="4" type="ORF">HERI1096_LOCUS9469</name>
</gene>
<dbReference type="Pfam" id="PF04909">
    <property type="entry name" value="Amidohydro_2"/>
    <property type="match status" value="1"/>
</dbReference>
<comment type="similarity">
    <text evidence="2">Belongs to the metallo-dependent hydrolases superfamily.</text>
</comment>
<evidence type="ECO:0000256" key="1">
    <source>
        <dbReference type="ARBA" id="ARBA00023239"/>
    </source>
</evidence>
<feature type="domain" description="Amidohydrolase-related" evidence="3">
    <location>
        <begin position="2"/>
        <end position="292"/>
    </location>
</feature>
<dbReference type="InterPro" id="IPR032465">
    <property type="entry name" value="ACMSD"/>
</dbReference>
<dbReference type="PANTHER" id="PTHR21240">
    <property type="entry name" value="2-AMINO-3-CARBOXYLMUCONATE-6-SEMIALDEHYDE DECARBOXYLASE"/>
    <property type="match status" value="1"/>
</dbReference>
<dbReference type="InterPro" id="IPR032466">
    <property type="entry name" value="Metal_Hydrolase"/>
</dbReference>
<sequence length="296" mass="31802">MIDSHLHVWSDGGKYPWEVPPPDELKSEATYEKLIAAARRAGVSGALIVQPANHKYDHSYVESALRSEPSFFRGMCLANPTLPTAQAVETLEALHAAGFVGVRFNPYLFPDGMDSDVGRALYAKAGELGMPVGVMAFGGFPAQLSAIKALLHHSAKTSLIIDHFGFYRQPATGGLLSDAAANDETAWGSLLELAASPQVYVKVSALFRVSAELPPHLDLQPRLASLLKAFGPNRLMWGSDFPFVTLGGQTRTQDALTYEQAAAVPSFWSVEGLDGAAMEALMGGTAARLFHFDQKA</sequence>